<comment type="caution">
    <text evidence="2">The sequence shown here is derived from an EMBL/GenBank/DDBJ whole genome shotgun (WGS) entry which is preliminary data.</text>
</comment>
<evidence type="ECO:0000313" key="2">
    <source>
        <dbReference type="EMBL" id="MFN0290411.1"/>
    </source>
</evidence>
<gene>
    <name evidence="2" type="ORF">E5L68_003360</name>
</gene>
<evidence type="ECO:0000313" key="3">
    <source>
        <dbReference type="Proteomes" id="UP001517367"/>
    </source>
</evidence>
<dbReference type="RefSeq" id="WP_171046980.1">
    <property type="nucleotide sequence ID" value="NZ_SRMP02000002.1"/>
</dbReference>
<feature type="chain" id="PRO_5045735041" evidence="1">
    <location>
        <begin position="21"/>
        <end position="735"/>
    </location>
</feature>
<dbReference type="Proteomes" id="UP001517367">
    <property type="component" value="Unassembled WGS sequence"/>
</dbReference>
<sequence>MMKAYIFLIVFLLGASLVQAQNKAWQNVFGDLDYIDPEYLKTIDAARTFKSNESKIIVSVDGGKYFTSYRSGKKHDKVVFIINGEKLYAAAKINYEKNKVVGYGSGYKVSNIEVMPQSDVRYLENNQLFCNLTDMDGNEPYKVKFDATIYHKDGSIMYARKQENHGNYVIVDGYEGKEKPIFHGFLDKTNSRFRKNEITKVLSPWVFDATVSSRANGEIINRTTKGLYKGTPHLGIFTTQNQEQYIGFFGPVASMPQGSVLFRSLSGKYEWVLVIGGNIEKIIPAKAAEMPNLSWLQQQLAVAAYTGDLMFKNGTQSANFPYPELLGNYSTNPVNGYGVKYTTSASPTPAKELLFEVGLFKNGQLEGLGYRLKGNTNFWGTTTASPLVFNLYAQAGIFANGKLVDGREFSPGMFYGKKDVDPYRNIWAKSPIAGFTYLQTNVSPIDTLQFYEKIPQSEINFKSNPKVFIEKLNRWVSVLGVDKDKKLVVKGDERNVVLDKNIGNVYYQSEFSKPIRVGCSKTKVVKKYKNVTEDVYWKDTKGRTIITDQDRSGYLKPIKIYTSNKQVLDGYETVTCTICNGQGYYNSSTREKVMYRLDLSANDLYNRVSNALKSVFDEPENQPTAFATPSHLQFEAESFLKLFANAETRTYDQINKYNHRLQYQWIQTAQNTVEIYTAFADLFYLIYQKDKNASYYFIANIHKNSFKESLAIVTKKYPEARAYIAKMANQKLGRK</sequence>
<accession>A0ABW9JF98</accession>
<proteinExistence type="predicted"/>
<dbReference type="EMBL" id="SRMP02000002">
    <property type="protein sequence ID" value="MFN0290411.1"/>
    <property type="molecule type" value="Genomic_DNA"/>
</dbReference>
<feature type="signal peptide" evidence="1">
    <location>
        <begin position="1"/>
        <end position="20"/>
    </location>
</feature>
<evidence type="ECO:0000256" key="1">
    <source>
        <dbReference type="SAM" id="SignalP"/>
    </source>
</evidence>
<protein>
    <submittedName>
        <fullName evidence="2">Uncharacterized protein</fullName>
    </submittedName>
</protein>
<name>A0ABW9JF98_9SPHI</name>
<keyword evidence="3" id="KW-1185">Reference proteome</keyword>
<organism evidence="2 3">
    <name type="scientific">Pedobacter helvus</name>
    <dbReference type="NCBI Taxonomy" id="2563444"/>
    <lineage>
        <taxon>Bacteria</taxon>
        <taxon>Pseudomonadati</taxon>
        <taxon>Bacteroidota</taxon>
        <taxon>Sphingobacteriia</taxon>
        <taxon>Sphingobacteriales</taxon>
        <taxon>Sphingobacteriaceae</taxon>
        <taxon>Pedobacter</taxon>
    </lineage>
</organism>
<keyword evidence="1" id="KW-0732">Signal</keyword>
<reference evidence="2 3" key="1">
    <citation type="submission" date="2024-12" db="EMBL/GenBank/DDBJ databases">
        <authorList>
            <person name="Hu S."/>
        </authorList>
    </citation>
    <scope>NUCLEOTIDE SEQUENCE [LARGE SCALE GENOMIC DNA]</scope>
    <source>
        <strain evidence="2 3">P-25</strain>
    </source>
</reference>